<evidence type="ECO:0000259" key="1">
    <source>
        <dbReference type="Pfam" id="PF05368"/>
    </source>
</evidence>
<organism evidence="2 3">
    <name type="scientific">Deinococcus maricopensis (strain DSM 21211 / LMG 22137 / NRRL B-23946 / LB-34)</name>
    <dbReference type="NCBI Taxonomy" id="709986"/>
    <lineage>
        <taxon>Bacteria</taxon>
        <taxon>Thermotogati</taxon>
        <taxon>Deinococcota</taxon>
        <taxon>Deinococci</taxon>
        <taxon>Deinococcales</taxon>
        <taxon>Deinococcaceae</taxon>
        <taxon>Deinococcus</taxon>
    </lineage>
</organism>
<dbReference type="PANTHER" id="PTHR47129:SF1">
    <property type="entry name" value="NMRA-LIKE DOMAIN-CONTAINING PROTEIN"/>
    <property type="match status" value="1"/>
</dbReference>
<dbReference type="AlphaFoldDB" id="E8U309"/>
<evidence type="ECO:0000313" key="2">
    <source>
        <dbReference type="EMBL" id="ADV65747.1"/>
    </source>
</evidence>
<dbReference type="InterPro" id="IPR036291">
    <property type="entry name" value="NAD(P)-bd_dom_sf"/>
</dbReference>
<reference evidence="3" key="2">
    <citation type="submission" date="2011-01" db="EMBL/GenBank/DDBJ databases">
        <title>The complete genome of Deinococcus maricopensis DSM 21211.</title>
        <authorList>
            <consortium name="US DOE Joint Genome Institute (JGI-PGF)"/>
            <person name="Lucas S."/>
            <person name="Copeland A."/>
            <person name="Lapidus A."/>
            <person name="Goodwin L."/>
            <person name="Pitluck S."/>
            <person name="Kyrpides N."/>
            <person name="Mavromatis K."/>
            <person name="Pagani I."/>
            <person name="Ivanova N."/>
            <person name="Ovchinnikova G."/>
            <person name="Zeytun A."/>
            <person name="Detter J.C."/>
            <person name="Han C."/>
            <person name="Land M."/>
            <person name="Hauser L."/>
            <person name="Markowitz V."/>
            <person name="Cheng J.-F."/>
            <person name="Hugenholtz P."/>
            <person name="Woyke T."/>
            <person name="Wu D."/>
            <person name="Pukall R."/>
            <person name="Gehrich-Schroeter G."/>
            <person name="Brambilla E."/>
            <person name="Klenk H.-P."/>
            <person name="Eisen J.A."/>
        </authorList>
    </citation>
    <scope>NUCLEOTIDE SEQUENCE [LARGE SCALE GENOMIC DNA]</scope>
    <source>
        <strain evidence="3">DSM 21211 / LMG 22137 / NRRL B-23946 / LB-34</strain>
    </source>
</reference>
<keyword evidence="3" id="KW-1185">Reference proteome</keyword>
<dbReference type="Gene3D" id="3.40.50.720">
    <property type="entry name" value="NAD(P)-binding Rossmann-like Domain"/>
    <property type="match status" value="1"/>
</dbReference>
<dbReference type="EMBL" id="CP002454">
    <property type="protein sequence ID" value="ADV65747.1"/>
    <property type="molecule type" value="Genomic_DNA"/>
</dbReference>
<dbReference type="eggNOG" id="COG0702">
    <property type="taxonomic scope" value="Bacteria"/>
</dbReference>
<reference evidence="2 3" key="1">
    <citation type="journal article" date="2011" name="Stand. Genomic Sci.">
        <title>Complete genome sequence of Deinococcus maricopensis type strain (LB-34).</title>
        <authorList>
            <person name="Pukall R."/>
            <person name="Zeytun A."/>
            <person name="Lucas S."/>
            <person name="Lapidus A."/>
            <person name="Hammon N."/>
            <person name="Deshpande S."/>
            <person name="Nolan M."/>
            <person name="Cheng J.F."/>
            <person name="Pitluck S."/>
            <person name="Liolios K."/>
            <person name="Pagani I."/>
            <person name="Mikhailova N."/>
            <person name="Ivanova N."/>
            <person name="Mavromatis K."/>
            <person name="Pati A."/>
            <person name="Tapia R."/>
            <person name="Han C."/>
            <person name="Goodwin L."/>
            <person name="Chen A."/>
            <person name="Palaniappan K."/>
            <person name="Land M."/>
            <person name="Hauser L."/>
            <person name="Chang Y.J."/>
            <person name="Jeffries C.D."/>
            <person name="Brambilla E.M."/>
            <person name="Rohde M."/>
            <person name="Goker M."/>
            <person name="Detter J.C."/>
            <person name="Woyke T."/>
            <person name="Bristow J."/>
            <person name="Eisen J.A."/>
            <person name="Markowitz V."/>
            <person name="Hugenholtz P."/>
            <person name="Kyrpides N.C."/>
            <person name="Klenk H.P."/>
        </authorList>
    </citation>
    <scope>NUCLEOTIDE SEQUENCE [LARGE SCALE GENOMIC DNA]</scope>
    <source>
        <strain evidence="3">DSM 21211 / LMG 22137 / NRRL B-23946 / LB-34</strain>
    </source>
</reference>
<protein>
    <submittedName>
        <fullName evidence="2">Male sterility domain protein</fullName>
    </submittedName>
</protein>
<dbReference type="SUPFAM" id="SSF51735">
    <property type="entry name" value="NAD(P)-binding Rossmann-fold domains"/>
    <property type="match status" value="1"/>
</dbReference>
<dbReference type="RefSeq" id="WP_013555252.1">
    <property type="nucleotide sequence ID" value="NC_014958.1"/>
</dbReference>
<dbReference type="KEGG" id="dmr:Deima_0083"/>
<name>E8U309_DEIML</name>
<dbReference type="InterPro" id="IPR008030">
    <property type="entry name" value="NmrA-like"/>
</dbReference>
<dbReference type="Pfam" id="PF05368">
    <property type="entry name" value="NmrA"/>
    <property type="match status" value="1"/>
</dbReference>
<sequence length="291" mass="31130" precursor="true">MLLITGATGQLGTAVIQQLLRRTPAHHIAALVRDERKAAPLSAAGVHVRVGHYDDPGTLDAAMPGVSTVLLIAGTDEQRRVQQHRNVIEAARRAGVQCLAYTSRDLRDPATLTNTLMLGHVQTEDLIRASGLNHLIFRNILYLDAVLNFVGPDVLDAGIQLPTGDGRVAFALRSELGEAIANALLDEPRGHTTYHLTGSAAYSFADVAAALSDLSGRPVKYTPLTTAAFAERLHARGVPNALAQRIIGFLTDIRHGQEDHVTPDLARLLGRPPAGLHDGLATLFRLPAPHA</sequence>
<dbReference type="Gene3D" id="3.90.25.10">
    <property type="entry name" value="UDP-galactose 4-epimerase, domain 1"/>
    <property type="match status" value="1"/>
</dbReference>
<dbReference type="STRING" id="709986.Deima_0083"/>
<dbReference type="PANTHER" id="PTHR47129">
    <property type="entry name" value="QUINONE OXIDOREDUCTASE 2"/>
    <property type="match status" value="1"/>
</dbReference>
<dbReference type="CDD" id="cd05269">
    <property type="entry name" value="TMR_SDR_a"/>
    <property type="match status" value="1"/>
</dbReference>
<feature type="domain" description="NmrA-like" evidence="1">
    <location>
        <begin position="2"/>
        <end position="246"/>
    </location>
</feature>
<dbReference type="HOGENOM" id="CLU_007383_10_4_0"/>
<dbReference type="OrthoDB" id="339107at2"/>
<dbReference type="Proteomes" id="UP000008635">
    <property type="component" value="Chromosome"/>
</dbReference>
<gene>
    <name evidence="2" type="ordered locus">Deima_0083</name>
</gene>
<accession>E8U309</accession>
<proteinExistence type="predicted"/>
<evidence type="ECO:0000313" key="3">
    <source>
        <dbReference type="Proteomes" id="UP000008635"/>
    </source>
</evidence>
<dbReference type="InterPro" id="IPR052718">
    <property type="entry name" value="NmrA-type_oxidoreductase"/>
</dbReference>